<evidence type="ECO:0000313" key="1">
    <source>
        <dbReference type="EMBL" id="SDK52245.1"/>
    </source>
</evidence>
<sequence length="58" mass="6282">MNLPAARVQPDYFCSDGACPVIVGHVIAYRDTAGHITGTYGETLSPYLTDRIRRTLAG</sequence>
<keyword evidence="2" id="KW-1185">Reference proteome</keyword>
<organism evidence="1 2">
    <name type="scientific">Cryobacterium psychrotolerans</name>
    <dbReference type="NCBI Taxonomy" id="386301"/>
    <lineage>
        <taxon>Bacteria</taxon>
        <taxon>Bacillati</taxon>
        <taxon>Actinomycetota</taxon>
        <taxon>Actinomycetes</taxon>
        <taxon>Micrococcales</taxon>
        <taxon>Microbacteriaceae</taxon>
        <taxon>Cryobacterium</taxon>
    </lineage>
</organism>
<reference evidence="1 2" key="1">
    <citation type="submission" date="2016-10" db="EMBL/GenBank/DDBJ databases">
        <authorList>
            <person name="de Groot N.N."/>
        </authorList>
    </citation>
    <scope>NUCLEOTIDE SEQUENCE [LARGE SCALE GENOMIC DNA]</scope>
    <source>
        <strain evidence="1 2">CGMCC 1.5382</strain>
    </source>
</reference>
<proteinExistence type="predicted"/>
<accession>A0A1G9CLC5</accession>
<evidence type="ECO:0000313" key="2">
    <source>
        <dbReference type="Proteomes" id="UP000198701"/>
    </source>
</evidence>
<protein>
    <submittedName>
        <fullName evidence="1">Uncharacterized protein</fullName>
    </submittedName>
</protein>
<dbReference type="AlphaFoldDB" id="A0A1G9CLC5"/>
<gene>
    <name evidence="1" type="ORF">SAMN05216282_10789</name>
</gene>
<dbReference type="STRING" id="386301.SAMN05216282_10789"/>
<name>A0A1G9CLC5_9MICO</name>
<dbReference type="EMBL" id="FNFU01000007">
    <property type="protein sequence ID" value="SDK52245.1"/>
    <property type="molecule type" value="Genomic_DNA"/>
</dbReference>
<dbReference type="Proteomes" id="UP000198701">
    <property type="component" value="Unassembled WGS sequence"/>
</dbReference>